<evidence type="ECO:0000313" key="1">
    <source>
        <dbReference type="EMBL" id="RII37675.1"/>
    </source>
</evidence>
<sequence length="153" mass="17372">MKIVAKEDIEAPIQTVFARVTDFKSFERSAIRRGASVQRIEEGDSQNCWDVAFPLRGKTRIFRLTVVDFDDPERMSMSAISEGMAGAIKVELVALSRSRTRLRFETEIKPQTLSARLLVQSLRLARSTMQQRLQDRLSDLAASIEGKQKSRRA</sequence>
<evidence type="ECO:0000313" key="2">
    <source>
        <dbReference type="Proteomes" id="UP000265848"/>
    </source>
</evidence>
<reference evidence="1 2" key="1">
    <citation type="submission" date="2018-08" db="EMBL/GenBank/DDBJ databases">
        <title>Pseudooceanicola sediminis CY03 in the family Rhodobacteracea.</title>
        <authorList>
            <person name="Zhang Y.-J."/>
        </authorList>
    </citation>
    <scope>NUCLEOTIDE SEQUENCE [LARGE SCALE GENOMIC DNA]</scope>
    <source>
        <strain evidence="1 2">CY03</strain>
    </source>
</reference>
<dbReference type="RefSeq" id="WP_119400136.1">
    <property type="nucleotide sequence ID" value="NZ_QWJJ01000015.1"/>
</dbReference>
<protein>
    <submittedName>
        <fullName evidence="1">SRPBCC family protein</fullName>
    </submittedName>
</protein>
<dbReference type="OrthoDB" id="7860307at2"/>
<dbReference type="Gene3D" id="3.30.530.20">
    <property type="match status" value="1"/>
</dbReference>
<accession>A0A399IX06</accession>
<comment type="caution">
    <text evidence="1">The sequence shown here is derived from an EMBL/GenBank/DDBJ whole genome shotgun (WGS) entry which is preliminary data.</text>
</comment>
<dbReference type="Pfam" id="PF10604">
    <property type="entry name" value="Polyketide_cyc2"/>
    <property type="match status" value="1"/>
</dbReference>
<keyword evidence="2" id="KW-1185">Reference proteome</keyword>
<dbReference type="AlphaFoldDB" id="A0A399IX06"/>
<dbReference type="SUPFAM" id="SSF55961">
    <property type="entry name" value="Bet v1-like"/>
    <property type="match status" value="1"/>
</dbReference>
<proteinExistence type="predicted"/>
<dbReference type="EMBL" id="QWJJ01000015">
    <property type="protein sequence ID" value="RII37675.1"/>
    <property type="molecule type" value="Genomic_DNA"/>
</dbReference>
<dbReference type="InterPro" id="IPR019587">
    <property type="entry name" value="Polyketide_cyclase/dehydratase"/>
</dbReference>
<gene>
    <name evidence="1" type="ORF">DL237_16220</name>
</gene>
<name>A0A399IX06_9RHOB</name>
<dbReference type="Proteomes" id="UP000265848">
    <property type="component" value="Unassembled WGS sequence"/>
</dbReference>
<organism evidence="1 2">
    <name type="scientific">Pseudooceanicola sediminis</name>
    <dbReference type="NCBI Taxonomy" id="2211117"/>
    <lineage>
        <taxon>Bacteria</taxon>
        <taxon>Pseudomonadati</taxon>
        <taxon>Pseudomonadota</taxon>
        <taxon>Alphaproteobacteria</taxon>
        <taxon>Rhodobacterales</taxon>
        <taxon>Paracoccaceae</taxon>
        <taxon>Pseudooceanicola</taxon>
    </lineage>
</organism>
<dbReference type="CDD" id="cd07812">
    <property type="entry name" value="SRPBCC"/>
    <property type="match status" value="1"/>
</dbReference>
<dbReference type="InterPro" id="IPR023393">
    <property type="entry name" value="START-like_dom_sf"/>
</dbReference>